<organism evidence="1 2">
    <name type="scientific">Rhizoctonia solani</name>
    <dbReference type="NCBI Taxonomy" id="456999"/>
    <lineage>
        <taxon>Eukaryota</taxon>
        <taxon>Fungi</taxon>
        <taxon>Dikarya</taxon>
        <taxon>Basidiomycota</taxon>
        <taxon>Agaricomycotina</taxon>
        <taxon>Agaricomycetes</taxon>
        <taxon>Cantharellales</taxon>
        <taxon>Ceratobasidiaceae</taxon>
        <taxon>Rhizoctonia</taxon>
    </lineage>
</organism>
<evidence type="ECO:0000313" key="1">
    <source>
        <dbReference type="EMBL" id="CAE6507216.1"/>
    </source>
</evidence>
<evidence type="ECO:0000313" key="2">
    <source>
        <dbReference type="Proteomes" id="UP000663853"/>
    </source>
</evidence>
<name>A0A8H3HGK9_9AGAM</name>
<proteinExistence type="predicted"/>
<gene>
    <name evidence="1" type="ORF">RDB_LOCUS121724</name>
</gene>
<dbReference type="AlphaFoldDB" id="A0A8H3HGK9"/>
<sequence length="381" mass="43141">MFHTDTAATSHNATVRFDSDPKSLFRTIFLKSKLRGRDKLDSSIPDNFIPFALQNCAQWTLLVMFEPLKVSQSLKRRITHHIYNSDVTRARTMFVSRAIGALLKNPKPDQSFKLTLSILLADIDQRATRYTSERTSLEPSLARQRALNMLVDYLDIITIQAPTYPFRSWYQLLSNIAPVFRDACPDPLGQPVYLPGILSNPPFSLLFFVSLDVATSVTSGRPMLCKYDAGFSLELCDQLFESQQNYGFQWLHGVPDQFILLLAWINTLYERHGVNAEPRVLAQIEGDISKIRIPPAGSTDPALQIGRTIVQEGWCQAVYIYFYMTLCGTSARDQRVEQARKIFMRLVNGTNPGRNPDGFLVIPMMILSPTRAIRTPESKSP</sequence>
<comment type="caution">
    <text evidence="1">The sequence shown here is derived from an EMBL/GenBank/DDBJ whole genome shotgun (WGS) entry which is preliminary data.</text>
</comment>
<accession>A0A8H3HGK9</accession>
<feature type="non-terminal residue" evidence="1">
    <location>
        <position position="1"/>
    </location>
</feature>
<reference evidence="1" key="1">
    <citation type="submission" date="2021-01" db="EMBL/GenBank/DDBJ databases">
        <authorList>
            <person name="Kaushik A."/>
        </authorList>
    </citation>
    <scope>NUCLEOTIDE SEQUENCE</scope>
    <source>
        <strain evidence="1">AG6-10EEA</strain>
    </source>
</reference>
<dbReference type="EMBL" id="CAJMXA010003613">
    <property type="protein sequence ID" value="CAE6507216.1"/>
    <property type="molecule type" value="Genomic_DNA"/>
</dbReference>
<dbReference type="Proteomes" id="UP000663853">
    <property type="component" value="Unassembled WGS sequence"/>
</dbReference>
<protein>
    <submittedName>
        <fullName evidence="1">Uncharacterized protein</fullName>
    </submittedName>
</protein>